<comment type="caution">
    <text evidence="3">The sequence shown here is derived from an EMBL/GenBank/DDBJ whole genome shotgun (WGS) entry which is preliminary data.</text>
</comment>
<dbReference type="AlphaFoldDB" id="A0A5R9J8I4"/>
<keyword evidence="4" id="KW-1185">Reference proteome</keyword>
<organism evidence="3 4">
    <name type="scientific">Lichenicoccus roseus</name>
    <dbReference type="NCBI Taxonomy" id="2683649"/>
    <lineage>
        <taxon>Bacteria</taxon>
        <taxon>Pseudomonadati</taxon>
        <taxon>Pseudomonadota</taxon>
        <taxon>Alphaproteobacteria</taxon>
        <taxon>Acetobacterales</taxon>
        <taxon>Acetobacteraceae</taxon>
        <taxon>Lichenicoccus</taxon>
    </lineage>
</organism>
<evidence type="ECO:0000259" key="2">
    <source>
        <dbReference type="Pfam" id="PF18912"/>
    </source>
</evidence>
<dbReference type="Gene3D" id="3.40.50.2020">
    <property type="match status" value="1"/>
</dbReference>
<dbReference type="Proteomes" id="UP000305654">
    <property type="component" value="Unassembled WGS sequence"/>
</dbReference>
<dbReference type="InterPro" id="IPR051910">
    <property type="entry name" value="ComF/GntX_DNA_util-trans"/>
</dbReference>
<feature type="domain" description="Double zinc ribbon" evidence="2">
    <location>
        <begin position="21"/>
        <end position="82"/>
    </location>
</feature>
<dbReference type="OrthoDB" id="9779910at2"/>
<protein>
    <submittedName>
        <fullName evidence="3">ComF family protein</fullName>
    </submittedName>
</protein>
<dbReference type="CDD" id="cd06223">
    <property type="entry name" value="PRTases_typeI"/>
    <property type="match status" value="1"/>
</dbReference>
<dbReference type="PANTHER" id="PTHR47505">
    <property type="entry name" value="DNA UTILIZATION PROTEIN YHGH"/>
    <property type="match status" value="1"/>
</dbReference>
<dbReference type="EMBL" id="VCDI01000001">
    <property type="protein sequence ID" value="TLU73934.1"/>
    <property type="molecule type" value="Genomic_DNA"/>
</dbReference>
<accession>A0A5R9J8I4</accession>
<dbReference type="SUPFAM" id="SSF53271">
    <property type="entry name" value="PRTase-like"/>
    <property type="match status" value="1"/>
</dbReference>
<dbReference type="PANTHER" id="PTHR47505:SF1">
    <property type="entry name" value="DNA UTILIZATION PROTEIN YHGH"/>
    <property type="match status" value="1"/>
</dbReference>
<reference evidence="3 4" key="1">
    <citation type="submission" date="2019-05" db="EMBL/GenBank/DDBJ databases">
        <authorList>
            <person name="Pankratov T."/>
            <person name="Grouzdev D."/>
        </authorList>
    </citation>
    <scope>NUCLEOTIDE SEQUENCE [LARGE SCALE GENOMIC DNA]</scope>
    <source>
        <strain evidence="3 4">KEBCLARHB70R</strain>
    </source>
</reference>
<comment type="similarity">
    <text evidence="1">Belongs to the ComF/GntX family.</text>
</comment>
<name>A0A5R9J8I4_9PROT</name>
<dbReference type="RefSeq" id="WP_138324187.1">
    <property type="nucleotide sequence ID" value="NZ_VCDI01000001.1"/>
</dbReference>
<sequence length="264" mass="28312">MLRSSAFAGAAAWGGHAGRFALDLVLPPQCPTCDRVVAQPGQFCAACFRRADFIIEPCCRRCGVAFGSIGEAGLGRTCGACLERPPSWQRARAAFSYDDFSRQLILPLKYADRTENARFLALHMARAGAVLLEECDLLLPVPLHRKRLFSRRYNQAALLARHVGRIAGRTLLVDGLVRTRATRSLASCPAAERAAAISGAIECRPDRLEALRGRRVLLVDDVLTTGSTAAACALALLQAGVAAVDLLVAARAAPHLPRVASDTR</sequence>
<proteinExistence type="inferred from homology"/>
<evidence type="ECO:0000313" key="4">
    <source>
        <dbReference type="Proteomes" id="UP000305654"/>
    </source>
</evidence>
<dbReference type="InterPro" id="IPR029057">
    <property type="entry name" value="PRTase-like"/>
</dbReference>
<gene>
    <name evidence="3" type="ORF">FE263_01550</name>
</gene>
<evidence type="ECO:0000313" key="3">
    <source>
        <dbReference type="EMBL" id="TLU73934.1"/>
    </source>
</evidence>
<dbReference type="Pfam" id="PF18912">
    <property type="entry name" value="DZR_2"/>
    <property type="match status" value="1"/>
</dbReference>
<dbReference type="InterPro" id="IPR044005">
    <property type="entry name" value="DZR_2"/>
</dbReference>
<evidence type="ECO:0000256" key="1">
    <source>
        <dbReference type="ARBA" id="ARBA00008007"/>
    </source>
</evidence>
<dbReference type="InterPro" id="IPR000836">
    <property type="entry name" value="PRTase_dom"/>
</dbReference>